<feature type="binding site" evidence="10">
    <location>
        <begin position="255"/>
        <end position="257"/>
    </location>
    <ligand>
        <name>L-cysteinyl-5'-AMP</name>
        <dbReference type="ChEBI" id="CHEBI:144924"/>
    </ligand>
</feature>
<dbReference type="HAMAP" id="MF_01697">
    <property type="entry name" value="MshC"/>
    <property type="match status" value="1"/>
</dbReference>
<evidence type="ECO:0000313" key="13">
    <source>
        <dbReference type="Proteomes" id="UP000244978"/>
    </source>
</evidence>
<organism evidence="12 13">
    <name type="scientific">Homoserinimonas hongtaonis</name>
    <dbReference type="NCBI Taxonomy" id="2079791"/>
    <lineage>
        <taxon>Bacteria</taxon>
        <taxon>Bacillati</taxon>
        <taxon>Actinomycetota</taxon>
        <taxon>Actinomycetes</taxon>
        <taxon>Micrococcales</taxon>
        <taxon>Microbacteriaceae</taxon>
        <taxon>Homoserinimonas</taxon>
    </lineage>
</organism>
<comment type="catalytic activity">
    <reaction evidence="9 10">
        <text>1D-myo-inositol 2-amino-2-deoxy-alpha-D-glucopyranoside + L-cysteine + ATP = 1D-myo-inositol 2-(L-cysteinylamino)-2-deoxy-alpha-D-glucopyranoside + AMP + diphosphate + H(+)</text>
        <dbReference type="Rhea" id="RHEA:26176"/>
        <dbReference type="ChEBI" id="CHEBI:15378"/>
        <dbReference type="ChEBI" id="CHEBI:30616"/>
        <dbReference type="ChEBI" id="CHEBI:33019"/>
        <dbReference type="ChEBI" id="CHEBI:35235"/>
        <dbReference type="ChEBI" id="CHEBI:58886"/>
        <dbReference type="ChEBI" id="CHEBI:58887"/>
        <dbReference type="ChEBI" id="CHEBI:456215"/>
        <dbReference type="EC" id="6.3.1.13"/>
    </reaction>
</comment>
<dbReference type="Gene3D" id="3.40.50.620">
    <property type="entry name" value="HUPs"/>
    <property type="match status" value="1"/>
</dbReference>
<evidence type="ECO:0000256" key="10">
    <source>
        <dbReference type="HAMAP-Rule" id="MF_01697"/>
    </source>
</evidence>
<feature type="binding site" evidence="10">
    <location>
        <position position="237"/>
    </location>
    <ligand>
        <name>Zn(2+)</name>
        <dbReference type="ChEBI" id="CHEBI:29105"/>
    </ligand>
</feature>
<feature type="short sequence motif" description="'ERGGDP' region" evidence="10">
    <location>
        <begin position="193"/>
        <end position="198"/>
    </location>
</feature>
<dbReference type="Gene3D" id="1.20.120.640">
    <property type="entry name" value="Anticodon-binding domain of a subclass of class I aminoacyl-tRNA synthetases"/>
    <property type="match status" value="1"/>
</dbReference>
<feature type="binding site" evidence="10">
    <location>
        <position position="233"/>
    </location>
    <ligand>
        <name>L-cysteinyl-5'-AMP</name>
        <dbReference type="ChEBI" id="CHEBI:144924"/>
    </ligand>
</feature>
<dbReference type="InterPro" id="IPR032678">
    <property type="entry name" value="tRNA-synt_1_cat_dom"/>
</dbReference>
<evidence type="ECO:0000256" key="7">
    <source>
        <dbReference type="ARBA" id="ARBA00022833"/>
    </source>
</evidence>
<dbReference type="GO" id="GO:0004817">
    <property type="term" value="F:cysteine-tRNA ligase activity"/>
    <property type="evidence" value="ECO:0007669"/>
    <property type="project" value="TreeGrafter"/>
</dbReference>
<dbReference type="EMBL" id="QEEX01000001">
    <property type="protein sequence ID" value="PWB96602.1"/>
    <property type="molecule type" value="Genomic_DNA"/>
</dbReference>
<keyword evidence="6 10" id="KW-0547">Nucleotide-binding</keyword>
<comment type="cofactor">
    <cofactor evidence="10">
        <name>Zn(2+)</name>
        <dbReference type="ChEBI" id="CHEBI:29105"/>
    </cofactor>
    <text evidence="10">Binds 1 zinc ion per subunit.</text>
</comment>
<dbReference type="GO" id="GO:0005829">
    <property type="term" value="C:cytosol"/>
    <property type="evidence" value="ECO:0007669"/>
    <property type="project" value="TreeGrafter"/>
</dbReference>
<dbReference type="Proteomes" id="UP000244978">
    <property type="component" value="Unassembled WGS sequence"/>
</dbReference>
<feature type="short sequence motif" description="'HIGH' region" evidence="10">
    <location>
        <begin position="45"/>
        <end position="55"/>
    </location>
</feature>
<sequence length="410" mass="44347">MKSWSHPAVPALPGTGPVPELYDTATASLKRACATPHASLYVCGITPYDATHMGHAATYLAYDSLVRLWLDAGKDVRYVQNITDVDDPLLERAAATGVDWRELAESQIDLFRSDMQLLAIIPPQYYVGVTEVIDDVADAVATLLERGTAYRVPSDDADDDIYFDSIAAESQGPWKLGSESNLDRETMLALSAERGGDPDRPGKRDPLDPLLWRAERLGEPAWDTVVGRGRPGWHIECAVIALDHNDHTITVNGGGSDLVFPHHEFSAGHISALTGHPLAEIYSHAGMVAYQGEKMSKSLGNLVLVSRLVESGVDPRAIRLALLAQHYRTDWEWTDAHLAQSRQRLETWVQWAAGATASADDALLDTLRSVLQHDLDTPAAVAAVDARIASGVAATSVAVAAIDALLGIRL</sequence>
<evidence type="ECO:0000313" key="12">
    <source>
        <dbReference type="EMBL" id="PWB96602.1"/>
    </source>
</evidence>
<feature type="binding site" evidence="10">
    <location>
        <position position="262"/>
    </location>
    <ligand>
        <name>Zn(2+)</name>
        <dbReference type="ChEBI" id="CHEBI:29105"/>
    </ligand>
</feature>
<dbReference type="AlphaFoldDB" id="A0A2U1SYC8"/>
<evidence type="ECO:0000256" key="8">
    <source>
        <dbReference type="ARBA" id="ARBA00022840"/>
    </source>
</evidence>
<feature type="binding site" evidence="10">
    <location>
        <begin position="43"/>
        <end position="46"/>
    </location>
    <ligand>
        <name>L-cysteinyl-5'-AMP</name>
        <dbReference type="ChEBI" id="CHEBI:144924"/>
    </ligand>
</feature>
<dbReference type="RefSeq" id="WP_108996749.1">
    <property type="nucleotide sequence ID" value="NZ_QEEX01000001.1"/>
</dbReference>
<dbReference type="GO" id="GO:0035446">
    <property type="term" value="F:cysteine-glucosaminylinositol ligase activity"/>
    <property type="evidence" value="ECO:0007669"/>
    <property type="project" value="UniProtKB-UniRule"/>
</dbReference>
<feature type="short sequence motif" description="'KMSKS' region" evidence="10">
    <location>
        <begin position="294"/>
        <end position="298"/>
    </location>
</feature>
<gene>
    <name evidence="10" type="primary">mshC</name>
    <name evidence="12" type="ORF">DF220_01190</name>
</gene>
<dbReference type="InterPro" id="IPR014729">
    <property type="entry name" value="Rossmann-like_a/b/a_fold"/>
</dbReference>
<evidence type="ECO:0000256" key="5">
    <source>
        <dbReference type="ARBA" id="ARBA00022723"/>
    </source>
</evidence>
<name>A0A2U1SYC8_9MICO</name>
<evidence type="ECO:0000256" key="6">
    <source>
        <dbReference type="ARBA" id="ARBA00022741"/>
    </source>
</evidence>
<reference evidence="13" key="1">
    <citation type="submission" date="2018-04" db="EMBL/GenBank/DDBJ databases">
        <authorList>
            <person name="Liu S."/>
            <person name="Wang Z."/>
            <person name="Li J."/>
        </authorList>
    </citation>
    <scope>NUCLEOTIDE SEQUENCE [LARGE SCALE GENOMIC DNA]</scope>
    <source>
        <strain evidence="13">S1194</strain>
    </source>
</reference>
<dbReference type="EC" id="6.3.1.13" evidence="10"/>
<comment type="subunit">
    <text evidence="3 10">Monomer.</text>
</comment>
<feature type="binding site" evidence="10">
    <location>
        <position position="58"/>
    </location>
    <ligand>
        <name>L-cysteinyl-5'-AMP</name>
        <dbReference type="ChEBI" id="CHEBI:144924"/>
    </ligand>
</feature>
<accession>A0A2U1SYC8</accession>
<keyword evidence="4 10" id="KW-0436">Ligase</keyword>
<dbReference type="SUPFAM" id="SSF52374">
    <property type="entry name" value="Nucleotidylyl transferase"/>
    <property type="match status" value="1"/>
</dbReference>
<dbReference type="GO" id="GO:0010125">
    <property type="term" value="P:mycothiol biosynthetic process"/>
    <property type="evidence" value="ECO:0007669"/>
    <property type="project" value="UniProtKB-UniRule"/>
</dbReference>
<dbReference type="GO" id="GO:0005524">
    <property type="term" value="F:ATP binding"/>
    <property type="evidence" value="ECO:0007669"/>
    <property type="project" value="UniProtKB-KW"/>
</dbReference>
<evidence type="ECO:0000256" key="3">
    <source>
        <dbReference type="ARBA" id="ARBA00011245"/>
    </source>
</evidence>
<dbReference type="PANTHER" id="PTHR10890">
    <property type="entry name" value="CYSTEINYL-TRNA SYNTHETASE"/>
    <property type="match status" value="1"/>
</dbReference>
<dbReference type="Pfam" id="PF01406">
    <property type="entry name" value="tRNA-synt_1e"/>
    <property type="match status" value="1"/>
</dbReference>
<dbReference type="NCBIfam" id="TIGR03447">
    <property type="entry name" value="mycothiol_MshC"/>
    <property type="match status" value="1"/>
</dbReference>
<dbReference type="PRINTS" id="PR00983">
    <property type="entry name" value="TRNASYNTHCYS"/>
</dbReference>
<proteinExistence type="inferred from homology"/>
<comment type="similarity">
    <text evidence="2 10">Belongs to the class-I aminoacyl-tRNA synthetase family. MshC subfamily.</text>
</comment>
<keyword evidence="5 10" id="KW-0479">Metal-binding</keyword>
<feature type="binding site" evidence="10">
    <location>
        <position position="43"/>
    </location>
    <ligand>
        <name>Zn(2+)</name>
        <dbReference type="ChEBI" id="CHEBI:29105"/>
    </ligand>
</feature>
<dbReference type="PANTHER" id="PTHR10890:SF3">
    <property type="entry name" value="CYSTEINE--TRNA LIGASE, CYTOPLASMIC"/>
    <property type="match status" value="1"/>
</dbReference>
<evidence type="ECO:0000256" key="9">
    <source>
        <dbReference type="ARBA" id="ARBA00048350"/>
    </source>
</evidence>
<dbReference type="InterPro" id="IPR017812">
    <property type="entry name" value="Mycothiol_ligase_MshC"/>
</dbReference>
<feature type="binding site" evidence="10">
    <location>
        <position position="288"/>
    </location>
    <ligand>
        <name>L-cysteinyl-5'-AMP</name>
        <dbReference type="ChEBI" id="CHEBI:144924"/>
    </ligand>
</feature>
<feature type="binding site" evidence="10">
    <location>
        <begin position="81"/>
        <end position="83"/>
    </location>
    <ligand>
        <name>L-cysteinyl-5'-AMP</name>
        <dbReference type="ChEBI" id="CHEBI:144924"/>
    </ligand>
</feature>
<evidence type="ECO:0000256" key="4">
    <source>
        <dbReference type="ARBA" id="ARBA00022598"/>
    </source>
</evidence>
<dbReference type="InterPro" id="IPR024909">
    <property type="entry name" value="Cys-tRNA/MSH_ligase"/>
</dbReference>
<evidence type="ECO:0000256" key="2">
    <source>
        <dbReference type="ARBA" id="ARBA00007723"/>
    </source>
</evidence>
<evidence type="ECO:0000259" key="11">
    <source>
        <dbReference type="Pfam" id="PF01406"/>
    </source>
</evidence>
<keyword evidence="8 10" id="KW-0067">ATP-binding</keyword>
<protein>
    <recommendedName>
        <fullName evidence="10">L-cysteine:1D-myo-inositol 2-amino-2-deoxy-alpha-D-glucopyranoside ligase</fullName>
        <shortName evidence="10">L-Cys:GlcN-Ins ligase</shortName>
        <ecNumber evidence="10">6.3.1.13</ecNumber>
    </recommendedName>
    <alternativeName>
        <fullName evidence="10">Mycothiol ligase</fullName>
        <shortName evidence="10">MSH ligase</shortName>
    </alternativeName>
</protein>
<evidence type="ECO:0000256" key="1">
    <source>
        <dbReference type="ARBA" id="ARBA00003679"/>
    </source>
</evidence>
<dbReference type="GO" id="GO:0008270">
    <property type="term" value="F:zinc ion binding"/>
    <property type="evidence" value="ECO:0007669"/>
    <property type="project" value="UniProtKB-UniRule"/>
</dbReference>
<feature type="domain" description="tRNA synthetases class I catalytic" evidence="11">
    <location>
        <begin position="37"/>
        <end position="342"/>
    </location>
</feature>
<comment type="function">
    <text evidence="1 10">Catalyzes the ATP-dependent condensation of GlcN-Ins and L-cysteine to form L-Cys-GlcN-Ins.</text>
</comment>
<dbReference type="GO" id="GO:0006423">
    <property type="term" value="P:cysteinyl-tRNA aminoacylation"/>
    <property type="evidence" value="ECO:0007669"/>
    <property type="project" value="TreeGrafter"/>
</dbReference>
<keyword evidence="7 10" id="KW-0862">Zinc</keyword>
<keyword evidence="13" id="KW-1185">Reference proteome</keyword>
<comment type="caution">
    <text evidence="12">The sequence shown here is derived from an EMBL/GenBank/DDBJ whole genome shotgun (WGS) entry which is preliminary data.</text>
</comment>